<evidence type="ECO:0000259" key="1">
    <source>
        <dbReference type="Pfam" id="PF00534"/>
    </source>
</evidence>
<dbReference type="Gene3D" id="3.40.50.2000">
    <property type="entry name" value="Glycogen Phosphorylase B"/>
    <property type="match status" value="2"/>
</dbReference>
<evidence type="ECO:0000313" key="2">
    <source>
        <dbReference type="EMBL" id="RRB11254.1"/>
    </source>
</evidence>
<evidence type="ECO:0000313" key="3">
    <source>
        <dbReference type="Proteomes" id="UP000274271"/>
    </source>
</evidence>
<dbReference type="GO" id="GO:0016757">
    <property type="term" value="F:glycosyltransferase activity"/>
    <property type="evidence" value="ECO:0007669"/>
    <property type="project" value="InterPro"/>
</dbReference>
<accession>A0A3P1CEG6</accession>
<reference evidence="2 3" key="1">
    <citation type="submission" date="2018-11" db="EMBL/GenBank/DDBJ databases">
        <authorList>
            <person name="Zhou Z."/>
            <person name="Wang G."/>
        </authorList>
    </citation>
    <scope>NUCLEOTIDE SEQUENCE [LARGE SCALE GENOMIC DNA]</scope>
    <source>
        <strain evidence="2 3">KCTC42998</strain>
    </source>
</reference>
<proteinExistence type="predicted"/>
<dbReference type="Proteomes" id="UP000274271">
    <property type="component" value="Unassembled WGS sequence"/>
</dbReference>
<feature type="domain" description="Glycosyl transferase family 1" evidence="1">
    <location>
        <begin position="203"/>
        <end position="360"/>
    </location>
</feature>
<dbReference type="SUPFAM" id="SSF53756">
    <property type="entry name" value="UDP-Glycosyltransferase/glycogen phosphorylase"/>
    <property type="match status" value="1"/>
</dbReference>
<protein>
    <submittedName>
        <fullName evidence="2">Glycosyltransferase</fullName>
    </submittedName>
</protein>
<comment type="caution">
    <text evidence="2">The sequence shown here is derived from an EMBL/GenBank/DDBJ whole genome shotgun (WGS) entry which is preliminary data.</text>
</comment>
<gene>
    <name evidence="2" type="ORF">EHT87_22455</name>
</gene>
<dbReference type="InterPro" id="IPR050194">
    <property type="entry name" value="Glycosyltransferase_grp1"/>
</dbReference>
<sequence length="392" mass="44533">MSVKLLVFDSHPVQYRVPIWQTIAQLRPGNIHVVYASDCSVRGYLDEGFGQSVAWDEPMLEGYDYTVLNCEKGKPLSGWGSLTGRGVGKIIDELKPEAILLTGLNYRYDLMAYVEANRRGIPLWLRCETQDEAVTRSRSKSTVRTLMYRVTYKKFDRIYYIGELNRRHYLKHGVPKEKLYPAFYGTIDRFESMSDAEKELMRTLSRAKTGILTTDFVIGFSGKLIQKKNPEILYKMLKSLPEALRSRTWLYFLGSGELEPKLHTEAQKALSEFNVRTHFAGFANQSQLPAHYLAMDVLVLPSRRMGETWGLVANEAMQAGCGVVVSDAVGCHVDFKPLERFKVFKEGDPVDLAEAITALSTFPRSFGWPRHQLENYSIKSTANALIERFATA</sequence>
<dbReference type="EMBL" id="RQJP01000005">
    <property type="protein sequence ID" value="RRB11254.1"/>
    <property type="molecule type" value="Genomic_DNA"/>
</dbReference>
<dbReference type="Pfam" id="PF00534">
    <property type="entry name" value="Glycos_transf_1"/>
    <property type="match status" value="1"/>
</dbReference>
<dbReference type="InterPro" id="IPR001296">
    <property type="entry name" value="Glyco_trans_1"/>
</dbReference>
<organism evidence="2 3">
    <name type="scientific">Larkinella knui</name>
    <dbReference type="NCBI Taxonomy" id="2025310"/>
    <lineage>
        <taxon>Bacteria</taxon>
        <taxon>Pseudomonadati</taxon>
        <taxon>Bacteroidota</taxon>
        <taxon>Cytophagia</taxon>
        <taxon>Cytophagales</taxon>
        <taxon>Spirosomataceae</taxon>
        <taxon>Larkinella</taxon>
    </lineage>
</organism>
<dbReference type="PANTHER" id="PTHR45947:SF3">
    <property type="entry name" value="SULFOQUINOVOSYL TRANSFERASE SQD2"/>
    <property type="match status" value="1"/>
</dbReference>
<dbReference type="RefSeq" id="WP_124908925.1">
    <property type="nucleotide sequence ID" value="NZ_RQJP01000005.1"/>
</dbReference>
<dbReference type="OrthoDB" id="9790710at2"/>
<dbReference type="CDD" id="cd03801">
    <property type="entry name" value="GT4_PimA-like"/>
    <property type="match status" value="1"/>
</dbReference>
<dbReference type="AlphaFoldDB" id="A0A3P1CEG6"/>
<keyword evidence="2" id="KW-0808">Transferase</keyword>
<dbReference type="PANTHER" id="PTHR45947">
    <property type="entry name" value="SULFOQUINOVOSYL TRANSFERASE SQD2"/>
    <property type="match status" value="1"/>
</dbReference>
<keyword evidence="3" id="KW-1185">Reference proteome</keyword>
<name>A0A3P1CEG6_9BACT</name>